<gene>
    <name evidence="1" type="ORF">ENV17_06675</name>
</gene>
<organism evidence="1">
    <name type="scientific">Thermofilum pendens</name>
    <dbReference type="NCBI Taxonomy" id="2269"/>
    <lineage>
        <taxon>Archaea</taxon>
        <taxon>Thermoproteota</taxon>
        <taxon>Thermoprotei</taxon>
        <taxon>Thermofilales</taxon>
        <taxon>Thermofilaceae</taxon>
        <taxon>Thermofilum</taxon>
    </lineage>
</organism>
<protein>
    <recommendedName>
        <fullName evidence="2">PaREP6</fullName>
    </recommendedName>
</protein>
<dbReference type="EMBL" id="DTFI01000179">
    <property type="protein sequence ID" value="HGI44049.1"/>
    <property type="molecule type" value="Genomic_DNA"/>
</dbReference>
<reference evidence="1" key="1">
    <citation type="journal article" date="2020" name="mSystems">
        <title>Genome- and Community-Level Interaction Insights into Carbon Utilization and Element Cycling Functions of Hydrothermarchaeota in Hydrothermal Sediment.</title>
        <authorList>
            <person name="Zhou Z."/>
            <person name="Liu Y."/>
            <person name="Xu W."/>
            <person name="Pan J."/>
            <person name="Luo Z.H."/>
            <person name="Li M."/>
        </authorList>
    </citation>
    <scope>NUCLEOTIDE SEQUENCE [LARGE SCALE GENOMIC DNA]</scope>
    <source>
        <strain evidence="1">SpSt-735</strain>
    </source>
</reference>
<accession>A0A7C4FF78</accession>
<evidence type="ECO:0000313" key="1">
    <source>
        <dbReference type="EMBL" id="HGI44049.1"/>
    </source>
</evidence>
<proteinExistence type="predicted"/>
<dbReference type="PANTHER" id="PTHR37559:SF1">
    <property type="entry name" value="PAREP6 PART 2, AUTHENTIC FRAMESHIFT"/>
    <property type="match status" value="1"/>
</dbReference>
<dbReference type="PANTHER" id="PTHR37559">
    <property type="entry name" value="PAREP6 PART 2, AUTHENTIC FRAMESHIFT"/>
    <property type="match status" value="1"/>
</dbReference>
<name>A0A7C4FF78_THEPE</name>
<evidence type="ECO:0008006" key="2">
    <source>
        <dbReference type="Google" id="ProtNLM"/>
    </source>
</evidence>
<comment type="caution">
    <text evidence="1">The sequence shown here is derived from an EMBL/GenBank/DDBJ whole genome shotgun (WGS) entry which is preliminary data.</text>
</comment>
<dbReference type="AlphaFoldDB" id="A0A7C4FF78"/>
<sequence>MGEYLKRLEEARELRRRSADWAYIESKPEPLKTALKLLVETGDLWYSAKLSGVPLDELNEERKKARIPLVVV</sequence>